<dbReference type="EMBL" id="CABITT030000007">
    <property type="protein sequence ID" value="VVB11642.1"/>
    <property type="molecule type" value="Genomic_DNA"/>
</dbReference>
<dbReference type="Pfam" id="PF14111">
    <property type="entry name" value="DUF4283"/>
    <property type="match status" value="1"/>
</dbReference>
<name>A0A565CDK9_9BRAS</name>
<accession>A0A565CDK9</accession>
<evidence type="ECO:0008006" key="6">
    <source>
        <dbReference type="Google" id="ProtNLM"/>
    </source>
</evidence>
<dbReference type="AlphaFoldDB" id="A0A565CDK9"/>
<gene>
    <name evidence="4" type="ORF">ANE_LOCUS22086</name>
</gene>
<keyword evidence="5" id="KW-1185">Reference proteome</keyword>
<reference evidence="4" key="1">
    <citation type="submission" date="2019-07" db="EMBL/GenBank/DDBJ databases">
        <authorList>
            <person name="Dittberner H."/>
        </authorList>
    </citation>
    <scope>NUCLEOTIDE SEQUENCE [LARGE SCALE GENOMIC DNA]</scope>
</reference>
<dbReference type="InterPro" id="IPR025836">
    <property type="entry name" value="Zn_knuckle_CX2CX4HX4C"/>
</dbReference>
<feature type="region of interest" description="Disordered" evidence="1">
    <location>
        <begin position="297"/>
        <end position="326"/>
    </location>
</feature>
<comment type="caution">
    <text evidence="4">The sequence shown here is derived from an EMBL/GenBank/DDBJ whole genome shotgun (WGS) entry which is preliminary data.</text>
</comment>
<feature type="compositionally biased region" description="Basic and acidic residues" evidence="1">
    <location>
        <begin position="222"/>
        <end position="240"/>
    </location>
</feature>
<evidence type="ECO:0000259" key="3">
    <source>
        <dbReference type="Pfam" id="PF14392"/>
    </source>
</evidence>
<feature type="domain" description="DUF4283" evidence="2">
    <location>
        <begin position="32"/>
        <end position="115"/>
    </location>
</feature>
<evidence type="ECO:0000313" key="4">
    <source>
        <dbReference type="EMBL" id="VVB11642.1"/>
    </source>
</evidence>
<protein>
    <recommendedName>
        <fullName evidence="6">DUF4283 domain-containing protein</fullName>
    </recommendedName>
</protein>
<feature type="compositionally biased region" description="Basic and acidic residues" evidence="1">
    <location>
        <begin position="297"/>
        <end position="306"/>
    </location>
</feature>
<feature type="region of interest" description="Disordered" evidence="1">
    <location>
        <begin position="215"/>
        <end position="248"/>
    </location>
</feature>
<dbReference type="OrthoDB" id="1110606at2759"/>
<evidence type="ECO:0000313" key="5">
    <source>
        <dbReference type="Proteomes" id="UP000489600"/>
    </source>
</evidence>
<dbReference type="PANTHER" id="PTHR31286">
    <property type="entry name" value="GLYCINE-RICH CELL WALL STRUCTURAL PROTEIN 1.8-LIKE"/>
    <property type="match status" value="1"/>
</dbReference>
<dbReference type="InterPro" id="IPR040256">
    <property type="entry name" value="At4g02000-like"/>
</dbReference>
<organism evidence="4 5">
    <name type="scientific">Arabis nemorensis</name>
    <dbReference type="NCBI Taxonomy" id="586526"/>
    <lineage>
        <taxon>Eukaryota</taxon>
        <taxon>Viridiplantae</taxon>
        <taxon>Streptophyta</taxon>
        <taxon>Embryophyta</taxon>
        <taxon>Tracheophyta</taxon>
        <taxon>Spermatophyta</taxon>
        <taxon>Magnoliopsida</taxon>
        <taxon>eudicotyledons</taxon>
        <taxon>Gunneridae</taxon>
        <taxon>Pentapetalae</taxon>
        <taxon>rosids</taxon>
        <taxon>malvids</taxon>
        <taxon>Brassicales</taxon>
        <taxon>Brassicaceae</taxon>
        <taxon>Arabideae</taxon>
        <taxon>Arabis</taxon>
    </lineage>
</organism>
<evidence type="ECO:0000259" key="2">
    <source>
        <dbReference type="Pfam" id="PF14111"/>
    </source>
</evidence>
<sequence length="326" mass="38397">MAFFGKLVAPDQEKKRSKPLQLLPVNNTQILQRFEKTLVGRVLNLEAQENKVKAVIGFLPTIWKCEGRVQGVEMGRGRFHFRFKEEADLQAVLDNRPYHFDGWMNAIERWVPTVRMDFPSSIPFWIRILDLPEIYNEEKQLVRIGEDLGELLNWKVMEPYPMIQVMVECDAPLILFWEIVSETEELFRIRFDYVKLQNHCKVCFRMSHDTRTCPTWVGTHQSHRDSQREPIRRREDGGDRRGRKAPQGEIAQPLRIGSILRLHWRKSGRTLVGIGKGQRCQSFVRWWWLRRRRRDSSGEQRSRRASEFLVRASEGQGDPDGSGEHF</sequence>
<evidence type="ECO:0000256" key="1">
    <source>
        <dbReference type="SAM" id="MobiDB-lite"/>
    </source>
</evidence>
<dbReference type="Proteomes" id="UP000489600">
    <property type="component" value="Unassembled WGS sequence"/>
</dbReference>
<dbReference type="InterPro" id="IPR025558">
    <property type="entry name" value="DUF4283"/>
</dbReference>
<proteinExistence type="predicted"/>
<dbReference type="Pfam" id="PF14392">
    <property type="entry name" value="zf-CCHC_4"/>
    <property type="match status" value="1"/>
</dbReference>
<feature type="domain" description="Zinc knuckle CX2CX4HX4C" evidence="3">
    <location>
        <begin position="171"/>
        <end position="214"/>
    </location>
</feature>
<dbReference type="PANTHER" id="PTHR31286:SF163">
    <property type="entry name" value="ZINC KNUCKLE CX2CX4HX4C DOMAIN-CONTAINING PROTEIN"/>
    <property type="match status" value="1"/>
</dbReference>